<dbReference type="RefSeq" id="WP_068224160.1">
    <property type="nucleotide sequence ID" value="NZ_CP014623.1"/>
</dbReference>
<dbReference type="Proteomes" id="UP000078582">
    <property type="component" value="Chromosome"/>
</dbReference>
<reference evidence="3 4" key="1">
    <citation type="submission" date="2016-03" db="EMBL/GenBank/DDBJ databases">
        <title>Pediococcus and Lactobacillus from brewery environment - whole genome sequencing and assembly.</title>
        <authorList>
            <person name="Behr J."/>
            <person name="Geissler A.J."/>
            <person name="Vogel R.F."/>
        </authorList>
    </citation>
    <scope>NUCLEOTIDE SEQUENCE [LARGE SCALE GENOMIC DNA]</scope>
    <source>
        <strain evidence="3 4">TMW 1.1989</strain>
    </source>
</reference>
<dbReference type="SUPFAM" id="SSF102405">
    <property type="entry name" value="MCP/YpsA-like"/>
    <property type="match status" value="1"/>
</dbReference>
<dbReference type="STRING" id="375175.AYR53_09405"/>
<accession>A0A192H3X9</accession>
<dbReference type="KEGG" id="lbt:AYR52_04000"/>
<dbReference type="Gene3D" id="3.40.50.450">
    <property type="match status" value="1"/>
</dbReference>
<dbReference type="PANTHER" id="PTHR43022:SF1">
    <property type="entry name" value="PROTEIN SMF"/>
    <property type="match status" value="1"/>
</dbReference>
<dbReference type="GO" id="GO:0009294">
    <property type="term" value="P:DNA-mediated transformation"/>
    <property type="evidence" value="ECO:0007669"/>
    <property type="project" value="InterPro"/>
</dbReference>
<dbReference type="GeneID" id="42982472"/>
<sequence length="290" mass="31753">MQKRELLLQLHLAQGIGLASENHLAKLLAKLPADFDCNHLKTTQLATLAKLTTANRSRFSADFRTEEHLARCCQQGENYLTIFDAAYPKRLRETYQPPTVLFYQGNLALLQTTCLAIVGARQATSYTPQVLKNFLPSLVKVRCTIMSGLAQGADGYAHQLTLASGGQTIAVIGTGLDTYYPKQNAQLQAQVAQNGLVLSEYPLGSRPERYHFPQRNRIIAGLCHALCVTEARHHSGSLITANLALQENRSVLAVPGSITAPLSAGCNELILAGAKPALTPRDIWEELQYF</sequence>
<name>A0A192H3X9_9LACO</name>
<dbReference type="InterPro" id="IPR003488">
    <property type="entry name" value="DprA"/>
</dbReference>
<proteinExistence type="inferred from homology"/>
<dbReference type="Pfam" id="PF02481">
    <property type="entry name" value="DNA_processg_A"/>
    <property type="match status" value="1"/>
</dbReference>
<dbReference type="EMBL" id="CP014873">
    <property type="protein sequence ID" value="ANK62958.1"/>
    <property type="molecule type" value="Genomic_DNA"/>
</dbReference>
<evidence type="ECO:0000313" key="3">
    <source>
        <dbReference type="EMBL" id="ANK62958.1"/>
    </source>
</evidence>
<dbReference type="OrthoDB" id="9785707at2"/>
<dbReference type="AlphaFoldDB" id="A0A192H3X9"/>
<keyword evidence="4" id="KW-1185">Reference proteome</keyword>
<evidence type="ECO:0000256" key="1">
    <source>
        <dbReference type="ARBA" id="ARBA00006525"/>
    </source>
</evidence>
<organism evidence="3 4">
    <name type="scientific">Loigolactobacillus backii</name>
    <dbReference type="NCBI Taxonomy" id="375175"/>
    <lineage>
        <taxon>Bacteria</taxon>
        <taxon>Bacillati</taxon>
        <taxon>Bacillota</taxon>
        <taxon>Bacilli</taxon>
        <taxon>Lactobacillales</taxon>
        <taxon>Lactobacillaceae</taxon>
        <taxon>Loigolactobacillus</taxon>
    </lineage>
</organism>
<dbReference type="NCBIfam" id="TIGR00732">
    <property type="entry name" value="dprA"/>
    <property type="match status" value="1"/>
</dbReference>
<evidence type="ECO:0000259" key="2">
    <source>
        <dbReference type="Pfam" id="PF02481"/>
    </source>
</evidence>
<gene>
    <name evidence="3" type="ORF">AYR53_09405</name>
</gene>
<protein>
    <submittedName>
        <fullName evidence="3">DNA processing protein DprA</fullName>
    </submittedName>
</protein>
<dbReference type="InterPro" id="IPR057666">
    <property type="entry name" value="DrpA_SLOG"/>
</dbReference>
<feature type="domain" description="Smf/DprA SLOG" evidence="2">
    <location>
        <begin position="79"/>
        <end position="287"/>
    </location>
</feature>
<evidence type="ECO:0000313" key="4">
    <source>
        <dbReference type="Proteomes" id="UP000078582"/>
    </source>
</evidence>
<dbReference type="PANTHER" id="PTHR43022">
    <property type="entry name" value="PROTEIN SMF"/>
    <property type="match status" value="1"/>
</dbReference>
<comment type="similarity">
    <text evidence="1">Belongs to the DprA/Smf family.</text>
</comment>